<evidence type="ECO:0000259" key="4">
    <source>
        <dbReference type="Pfam" id="PF09100"/>
    </source>
</evidence>
<evidence type="ECO:0008006" key="8">
    <source>
        <dbReference type="Google" id="ProtNLM"/>
    </source>
</evidence>
<dbReference type="InterPro" id="IPR015182">
    <property type="entry name" value="QH-AmDH_asu_heme-bd_dom"/>
</dbReference>
<evidence type="ECO:0000256" key="1">
    <source>
        <dbReference type="SAM" id="SignalP"/>
    </source>
</evidence>
<dbReference type="GO" id="GO:0009055">
    <property type="term" value="F:electron transfer activity"/>
    <property type="evidence" value="ECO:0007669"/>
    <property type="project" value="InterPro"/>
</dbReference>
<dbReference type="InterPro" id="IPR036718">
    <property type="entry name" value="H-AmDH_asu_dom2_sf"/>
</dbReference>
<dbReference type="InterPro" id="IPR013783">
    <property type="entry name" value="Ig-like_fold"/>
</dbReference>
<dbReference type="Proteomes" id="UP000325723">
    <property type="component" value="Unassembled WGS sequence"/>
</dbReference>
<feature type="domain" description="Quinohemoprotein amine dehydrogenase alpha subunit" evidence="5">
    <location>
        <begin position="208"/>
        <end position="309"/>
    </location>
</feature>
<dbReference type="SUPFAM" id="SSF69298">
    <property type="entry name" value="Quinohemoprotein amine dehydrogenase A chain, domain 3"/>
    <property type="match status" value="1"/>
</dbReference>
<organism evidence="6 7">
    <name type="scientific">Pseudomonas fluorescens</name>
    <dbReference type="NCBI Taxonomy" id="294"/>
    <lineage>
        <taxon>Bacteria</taxon>
        <taxon>Pseudomonadati</taxon>
        <taxon>Pseudomonadota</taxon>
        <taxon>Gammaproteobacteria</taxon>
        <taxon>Pseudomonadales</taxon>
        <taxon>Pseudomonadaceae</taxon>
        <taxon>Pseudomonas</taxon>
    </lineage>
</organism>
<protein>
    <recommendedName>
        <fullName evidence="8">Quinohemoprotein amine dehydrogenase subunit alpha</fullName>
    </recommendedName>
</protein>
<dbReference type="InterPro" id="IPR009111">
    <property type="entry name" value="QH-AmDH_asu_dom2"/>
</dbReference>
<dbReference type="InterPro" id="IPR036909">
    <property type="entry name" value="Cyt_c-like_dom_sf"/>
</dbReference>
<sequence>MQINRGLYVLGLGLMWSATSPAAQPTEPTNQRDGLTIIKERCAGCHIPEGNDSFSRISHQRKTPEGWLMTIGRMQNMRGLSISDEDRRTVVKYLSNKQGLAPSETEGMRYAIERRLNTIKPFSQPFSDMCTRCHTGARVALQRRPAQEWEHLINFHMAQFPSLEYHTLARDRDWLPIAMKQILPQLASQYPLDSKAWSDWQMARPQSQSLVGQWSFSGHMPGKGELAGIMDVASAGGDTFKVSIKGQYADGSPFNGDGSAELYNGYEWRGNVTIDGVTMRQVFAASKGGLEGRMFDKSHDERGLDFLAAHQGTPRLLNIQPGYVKAGGETEVTLIGSGLEGAPDFGKGVEVLEVVEQSPERIKVRLKAAANAQPGLRAVSVGTLKGPSLSVYSKIASVKVVPEYSVARIGEGGGSTPKVQGRFDAEAWGKGADGKPYRIGVFPAQWKVEAFDDHAKEDEDVKFAGTMQADTGVFTPGDAGPNPARKMSTNNAGNLKVIAAVDEAGKSLTGEGHLIVTVQRWNNPPIP</sequence>
<dbReference type="Pfam" id="PF14930">
    <property type="entry name" value="Qn_am_d_aII"/>
    <property type="match status" value="1"/>
</dbReference>
<accession>A0A8H2NTP8</accession>
<dbReference type="Gene3D" id="2.60.40.10">
    <property type="entry name" value="Immunoglobulins"/>
    <property type="match status" value="2"/>
</dbReference>
<dbReference type="InterPro" id="IPR023887">
    <property type="entry name" value="QH-AmDH_asu"/>
</dbReference>
<dbReference type="SUPFAM" id="SSF46626">
    <property type="entry name" value="Cytochrome c"/>
    <property type="match status" value="2"/>
</dbReference>
<comment type="caution">
    <text evidence="6">The sequence shown here is derived from an EMBL/GenBank/DDBJ whole genome shotgun (WGS) entry which is preliminary data.</text>
</comment>
<feature type="domain" description="Quinohemoprotein amine dehydrogenase alpha subunit" evidence="3">
    <location>
        <begin position="314"/>
        <end position="392"/>
    </location>
</feature>
<feature type="signal peptide" evidence="1">
    <location>
        <begin position="1"/>
        <end position="22"/>
    </location>
</feature>
<dbReference type="AlphaFoldDB" id="A0A8H2NTP8"/>
<evidence type="ECO:0000259" key="5">
    <source>
        <dbReference type="Pfam" id="PF14930"/>
    </source>
</evidence>
<feature type="chain" id="PRO_5034945609" description="Quinohemoprotein amine dehydrogenase subunit alpha" evidence="1">
    <location>
        <begin position="23"/>
        <end position="527"/>
    </location>
</feature>
<feature type="domain" description="Quinohemoprotein amine dehydrogenase alpha subunit haem binding" evidence="2">
    <location>
        <begin position="35"/>
        <end position="197"/>
    </location>
</feature>
<evidence type="ECO:0000313" key="7">
    <source>
        <dbReference type="Proteomes" id="UP000325723"/>
    </source>
</evidence>
<dbReference type="GO" id="GO:0020037">
    <property type="term" value="F:heme binding"/>
    <property type="evidence" value="ECO:0007669"/>
    <property type="project" value="InterPro"/>
</dbReference>
<name>A0A8H2NTP8_PSEFL</name>
<dbReference type="Gene3D" id="2.40.128.120">
    <property type="entry name" value="Quinohemoprotein amine dehydrogenase alpha subunit, domain 2"/>
    <property type="match status" value="1"/>
</dbReference>
<keyword evidence="1" id="KW-0732">Signal</keyword>
<evidence type="ECO:0000259" key="2">
    <source>
        <dbReference type="Pfam" id="PF09098"/>
    </source>
</evidence>
<dbReference type="InterPro" id="IPR015184">
    <property type="entry name" value="QH-AmDH_asu_dom_IV"/>
</dbReference>
<dbReference type="Pfam" id="PF09099">
    <property type="entry name" value="Qn_am_d_aIII"/>
    <property type="match status" value="1"/>
</dbReference>
<dbReference type="EMBL" id="CABVIE010000011">
    <property type="protein sequence ID" value="VVP17026.1"/>
    <property type="molecule type" value="Genomic_DNA"/>
</dbReference>
<dbReference type="Pfam" id="PF09100">
    <property type="entry name" value="Qn_am_d_aIV"/>
    <property type="match status" value="1"/>
</dbReference>
<dbReference type="InterPro" id="IPR015183">
    <property type="entry name" value="QH-AmDH_asu_dom_III"/>
</dbReference>
<dbReference type="NCBIfam" id="TIGR03908">
    <property type="entry name" value="QH_alpha"/>
    <property type="match status" value="1"/>
</dbReference>
<dbReference type="Gene3D" id="1.10.760.10">
    <property type="entry name" value="Cytochrome c-like domain"/>
    <property type="match status" value="1"/>
</dbReference>
<feature type="domain" description="Quinohemoprotein amine dehydrogenase alpha subunit" evidence="4">
    <location>
        <begin position="398"/>
        <end position="526"/>
    </location>
</feature>
<dbReference type="InterPro" id="IPR014756">
    <property type="entry name" value="Ig_E-set"/>
</dbReference>
<evidence type="ECO:0000313" key="6">
    <source>
        <dbReference type="EMBL" id="VVP17026.1"/>
    </source>
</evidence>
<dbReference type="SUPFAM" id="SSF81296">
    <property type="entry name" value="E set domains"/>
    <property type="match status" value="2"/>
</dbReference>
<dbReference type="Pfam" id="PF09098">
    <property type="entry name" value="Dehyd-heme_bind"/>
    <property type="match status" value="1"/>
</dbReference>
<dbReference type="CDD" id="cd00102">
    <property type="entry name" value="IPT"/>
    <property type="match status" value="1"/>
</dbReference>
<reference evidence="6 7" key="1">
    <citation type="submission" date="2019-09" db="EMBL/GenBank/DDBJ databases">
        <authorList>
            <person name="Chandra G."/>
            <person name="Truman W A."/>
        </authorList>
    </citation>
    <scope>NUCLEOTIDE SEQUENCE [LARGE SCALE GENOMIC DNA]</scope>
    <source>
        <strain evidence="6">PS900</strain>
    </source>
</reference>
<gene>
    <name evidence="6" type="ORF">PS900_03651</name>
</gene>
<evidence type="ECO:0000259" key="3">
    <source>
        <dbReference type="Pfam" id="PF09099"/>
    </source>
</evidence>
<proteinExistence type="predicted"/>